<dbReference type="InterPro" id="IPR036086">
    <property type="entry name" value="ParB/Sulfiredoxin_sf"/>
</dbReference>
<dbReference type="InterPro" id="IPR029063">
    <property type="entry name" value="SAM-dependent_MTases_sf"/>
</dbReference>
<dbReference type="Proteomes" id="UP000013981">
    <property type="component" value="Unassembled WGS sequence"/>
</dbReference>
<reference evidence="2 3" key="1">
    <citation type="submission" date="2013-01" db="EMBL/GenBank/DDBJ databases">
        <title>The Genome Sequence of Butyricicoccus pullicaecorum 1.2.</title>
        <authorList>
            <consortium name="The Broad Institute Genome Sequencing Platform"/>
            <person name="Earl A."/>
            <person name="Ward D."/>
            <person name="Feldgarden M."/>
            <person name="Gevers D."/>
            <person name="Van Immerseel F."/>
            <person name="Eeckhaut V."/>
            <person name="Walker B."/>
            <person name="Young S.K."/>
            <person name="Zeng Q."/>
            <person name="Gargeya S."/>
            <person name="Fitzgerald M."/>
            <person name="Haas B."/>
            <person name="Abouelleil A."/>
            <person name="Alvarado L."/>
            <person name="Arachchi H.M."/>
            <person name="Berlin A.M."/>
            <person name="Chapman S.B."/>
            <person name="Dewar J."/>
            <person name="Goldberg J."/>
            <person name="Griggs A."/>
            <person name="Gujja S."/>
            <person name="Hansen M."/>
            <person name="Howarth C."/>
            <person name="Imamovic A."/>
            <person name="Larimer J."/>
            <person name="McCowan C."/>
            <person name="Murphy C."/>
            <person name="Neiman D."/>
            <person name="Pearson M."/>
            <person name="Priest M."/>
            <person name="Roberts A."/>
            <person name="Saif S."/>
            <person name="Shea T."/>
            <person name="Sisk P."/>
            <person name="Sykes S."/>
            <person name="Wortman J."/>
            <person name="Nusbaum C."/>
            <person name="Birren B."/>
        </authorList>
    </citation>
    <scope>NUCLEOTIDE SEQUENCE [LARGE SCALE GENOMIC DNA]</scope>
    <source>
        <strain evidence="2 3">1.2</strain>
    </source>
</reference>
<protein>
    <recommendedName>
        <fullName evidence="1">ParB-like N-terminal domain-containing protein</fullName>
    </recommendedName>
</protein>
<dbReference type="eggNOG" id="COG1475">
    <property type="taxonomic scope" value="Bacteria"/>
</dbReference>
<comment type="caution">
    <text evidence="2">The sequence shown here is derived from an EMBL/GenBank/DDBJ whole genome shotgun (WGS) entry which is preliminary data.</text>
</comment>
<dbReference type="InterPro" id="IPR003115">
    <property type="entry name" value="ParB_N"/>
</dbReference>
<name>R8W4X2_9FIRM</name>
<sequence>MIDFVEKVPIGEVTGSEYNPRSITPEALEALQHSIRRFGMVKPLIVNATNNVITAGHQRKKAATAIGLEYLPCIRINSPNLQDEILFNLMHNSIETSKTSVRLEEFTVGGYHYCPSDKVHIESEPKNVLICSEITKLMSRYGEWGSVVTDGDGNVILNAEYAYCSKKLGYGVLSYAIPNEDVAEFLECMGIEYGKYNFDNLGVKTYHQFLAQPKRLSTDGRQSNASVLYEKYVIPRLQKSDSLIDIGAGRMAYPKMLKSKGYNIHAYEPSLMVKGANKLDMKGIIANILNAEKQVKAHGLFDYCVLEAVINSVVDDEFEKAVLTTCNAVLKSTGTLITCTRNLAYVEKAYDKTKLSAGAGDCLWYLDDKNYTLGVTNGIVFKQKFHTRESFVALLENYFDSVAVLACNAGYIYCACSLPKQLPTEVYEEYLEKELNIEYPGGFKHNKHGGLMRELLEKVAERYV</sequence>
<dbReference type="RefSeq" id="WP_016146494.1">
    <property type="nucleotide sequence ID" value="NZ_KB976103.1"/>
</dbReference>
<proteinExistence type="predicted"/>
<dbReference type="OrthoDB" id="9800801at2"/>
<dbReference type="HOGENOM" id="CLU_570985_0_0_9"/>
<dbReference type="SMART" id="SM00470">
    <property type="entry name" value="ParB"/>
    <property type="match status" value="1"/>
</dbReference>
<dbReference type="Gene3D" id="3.90.1530.10">
    <property type="entry name" value="Conserved hypothetical protein from pyrococcus furiosus pfu- 392566-001, ParB domain"/>
    <property type="match status" value="1"/>
</dbReference>
<dbReference type="Pfam" id="PF02195">
    <property type="entry name" value="ParB_N"/>
    <property type="match status" value="1"/>
</dbReference>
<dbReference type="Gene3D" id="3.40.50.150">
    <property type="entry name" value="Vaccinia Virus protein VP39"/>
    <property type="match status" value="1"/>
</dbReference>
<dbReference type="EMBL" id="AQOB01000002">
    <property type="protein sequence ID" value="EOQ39591.1"/>
    <property type="molecule type" value="Genomic_DNA"/>
</dbReference>
<evidence type="ECO:0000313" key="3">
    <source>
        <dbReference type="Proteomes" id="UP000013981"/>
    </source>
</evidence>
<dbReference type="PATRIC" id="fig|1203606.4.peg.265"/>
<accession>R8W4X2</accession>
<dbReference type="AlphaFoldDB" id="R8W4X2"/>
<dbReference type="SUPFAM" id="SSF110849">
    <property type="entry name" value="ParB/Sulfiredoxin"/>
    <property type="match status" value="1"/>
</dbReference>
<evidence type="ECO:0000313" key="2">
    <source>
        <dbReference type="EMBL" id="EOQ39591.1"/>
    </source>
</evidence>
<dbReference type="SUPFAM" id="SSF53335">
    <property type="entry name" value="S-adenosyl-L-methionine-dependent methyltransferases"/>
    <property type="match status" value="1"/>
</dbReference>
<gene>
    <name evidence="2" type="ORF">HMPREF1526_00285</name>
</gene>
<evidence type="ECO:0000259" key="1">
    <source>
        <dbReference type="SMART" id="SM00470"/>
    </source>
</evidence>
<keyword evidence="3" id="KW-1185">Reference proteome</keyword>
<feature type="domain" description="ParB-like N-terminal" evidence="1">
    <location>
        <begin position="6"/>
        <end position="93"/>
    </location>
</feature>
<organism evidence="2 3">
    <name type="scientific">Butyricicoccus pullicaecorum 1.2</name>
    <dbReference type="NCBI Taxonomy" id="1203606"/>
    <lineage>
        <taxon>Bacteria</taxon>
        <taxon>Bacillati</taxon>
        <taxon>Bacillota</taxon>
        <taxon>Clostridia</taxon>
        <taxon>Eubacteriales</taxon>
        <taxon>Butyricicoccaceae</taxon>
        <taxon>Butyricicoccus</taxon>
    </lineage>
</organism>